<evidence type="ECO:0000256" key="23">
    <source>
        <dbReference type="SAM" id="Phobius"/>
    </source>
</evidence>
<dbReference type="FunFam" id="3.30.450.20:FF:000001">
    <property type="entry name" value="Potassium voltage-gated channel subfamily H member 7"/>
    <property type="match status" value="1"/>
</dbReference>
<dbReference type="FunFam" id="1.10.1200.260:FF:000002">
    <property type="entry name" value="Potassium voltage-gated channel subfamily H member 8"/>
    <property type="match status" value="1"/>
</dbReference>
<dbReference type="PRINTS" id="PR01463">
    <property type="entry name" value="EAGCHANLFMLY"/>
</dbReference>
<comment type="subunit">
    <text evidence="17">The potassium channel is probably composed of a homo- or heterotetrameric complex of pore-forming alpha subunits that can associate with modulating beta subunits. Interacts with KCNE1 and KCNE3; these interactions regulate KCNH3 trafficking to the plasma membrane and its subsequent voltage-gated potassium channel activity.</text>
</comment>
<evidence type="ECO:0000256" key="11">
    <source>
        <dbReference type="ARBA" id="ARBA00023136"/>
    </source>
</evidence>
<dbReference type="InterPro" id="IPR000595">
    <property type="entry name" value="cNMP-bd_dom"/>
</dbReference>
<keyword evidence="8" id="KW-0630">Potassium</keyword>
<reference evidence="26" key="2">
    <citation type="submission" date="2019-11" db="UniProtKB">
        <authorList>
            <consortium name="WormBaseParasite"/>
        </authorList>
    </citation>
    <scope>IDENTIFICATION</scope>
    <source>
        <strain evidence="26">Puerto Rican</strain>
    </source>
</reference>
<evidence type="ECO:0000256" key="22">
    <source>
        <dbReference type="SAM" id="MobiDB-lite"/>
    </source>
</evidence>
<dbReference type="GO" id="GO:0042391">
    <property type="term" value="P:regulation of membrane potential"/>
    <property type="evidence" value="ECO:0007669"/>
    <property type="project" value="TreeGrafter"/>
</dbReference>
<keyword evidence="5 23" id="KW-0812">Transmembrane</keyword>
<dbReference type="Gene3D" id="1.10.1200.260">
    <property type="match status" value="1"/>
</dbReference>
<dbReference type="InterPro" id="IPR003938">
    <property type="entry name" value="K_chnl_volt-dep_EAG/ELK/ERG"/>
</dbReference>
<keyword evidence="3" id="KW-1003">Cell membrane</keyword>
<comment type="similarity">
    <text evidence="16">Belongs to the potassium channel family. H (Eag) (TC 1.A.1.20) subfamily. Kv12.2/KCNH3 sub-subfamily.</text>
</comment>
<dbReference type="InterPro" id="IPR000014">
    <property type="entry name" value="PAS"/>
</dbReference>
<feature type="transmembrane region" description="Helical" evidence="23">
    <location>
        <begin position="628"/>
        <end position="652"/>
    </location>
</feature>
<keyword evidence="10" id="KW-0406">Ion transport</keyword>
<feature type="transmembrane region" description="Helical" evidence="23">
    <location>
        <begin position="533"/>
        <end position="556"/>
    </location>
</feature>
<dbReference type="Pfam" id="PF00520">
    <property type="entry name" value="Ion_trans"/>
    <property type="match status" value="1"/>
</dbReference>
<keyword evidence="25" id="KW-1185">Reference proteome</keyword>
<feature type="region of interest" description="Disordered" evidence="22">
    <location>
        <begin position="311"/>
        <end position="330"/>
    </location>
</feature>
<evidence type="ECO:0000256" key="3">
    <source>
        <dbReference type="ARBA" id="ARBA00022475"/>
    </source>
</evidence>
<comment type="catalytic activity">
    <reaction evidence="14">
        <text>K(+)(in) = K(+)(out)</text>
        <dbReference type="Rhea" id="RHEA:29463"/>
        <dbReference type="ChEBI" id="CHEBI:29103"/>
    </reaction>
</comment>
<dbReference type="CDD" id="cd00038">
    <property type="entry name" value="CAP_ED"/>
    <property type="match status" value="1"/>
</dbReference>
<evidence type="ECO:0000256" key="6">
    <source>
        <dbReference type="ARBA" id="ARBA00022826"/>
    </source>
</evidence>
<keyword evidence="13" id="KW-0407">Ion channel</keyword>
<proteinExistence type="inferred from homology"/>
<feature type="transmembrane region" description="Helical" evidence="23">
    <location>
        <begin position="429"/>
        <end position="449"/>
    </location>
</feature>
<feature type="domain" description="Cyclic nucleotide-binding" evidence="24">
    <location>
        <begin position="730"/>
        <end position="795"/>
    </location>
</feature>
<dbReference type="PANTHER" id="PTHR10217">
    <property type="entry name" value="VOLTAGE AND LIGAND GATED POTASSIUM CHANNEL"/>
    <property type="match status" value="1"/>
</dbReference>
<evidence type="ECO:0000256" key="2">
    <source>
        <dbReference type="ARBA" id="ARBA00022448"/>
    </source>
</evidence>
<sequence>MPQRKGLLAPQNTFLDTIATRFDGTHSNFVLGNAQVHDYPIVYCSDGFVELTGYNRSQIMSKCCSCSFLWGERTDENAKQSILNTLEKKSELQIEIQFHKKTSEPFLCLLDIVPIKNDKSQVVLFLVSHKELSPDRHGRSKANCSIPESSLKVPYMLSAQHLTGTSPSNKTPNLLTMGLATTITAAVLGSTGFRSNKLLDYLSARKNTTTPPPTNTTTNAITHNKLDRNTSIINRKLPDRSSVDSNKSLSRYSSTSNNSIISSVINSPRQNNLLDPIDVESGPLLVSEYKSNNNNNNSSKLLTPSRLIVHESESTDTSTDESSNLTSDPSTVYKFQRRRSRAVLYHLSGRFDQKSKHKLPFKKFQRISGKETIPEYKVQDVQASKFILLHYSLFKIIWDWMILLCTFYIAIMVPYNAAFSQGGDEKDLIICDIIVELLFIIDIILNFWTTYVSKSGQVVYHLKAIAINYLRGWFFLDLLAAIPFDVILAVNNPEIQGTIGEMGNWIHLLKLARLLRLARLFQKIERYSQYSTVILGLLMCMFFLVAHWFACGWYCIGKEEFKSKITREYSWLYELGERMQLNRSYLTVNKTNGLTRRALYVSSLYFTTTSLTSVGFGNVSPNTINEKIFAVITMLIGALMHAAVFGNVTTLIQRMYSRRSAYQTKNQDLKDFTRAHHIPKPLKQRMLEFFQAMWAINRGIDKEAILQSFPENLRGDIALHLNREILSLSLFKSASPGCRKCLAQLITTRFATPGEYLVNQGDALRFIYFVCSGSLEILGEEGTVVGLLGKCDIFGSDMDDLPILGFSAYNVKSLTYCELQCIALDHQLQEIFEQYPQFRKQFALSISEELSFNLKAGFDPNSSLELIPAITVITDKNINFNDHSNDNNIKSNEIINEECSLLNDSHNKTIINNKDNQINHENNQQSIINTINTNNNNNNLKINNQFDNQFNNNHNHHNQSIKIFENLNFPPKNQFHKFKQNSLDLYSNYLKKSNESPIFSMISNEYNNEIDQLNNNPSIEQLNNNNNKTNTTNNTTNTTINNNNNKVYKRRFDLNYPLMNLSNSLENFIDSSKMKMSTLDIKYKCKSLDDINQHNGKSFGIYSRNEWIYNTGNYCQDESCNRINDISINLCHGNNTTTTTPTTTTTTTNNNNNNNNNSNDNNDRLTKQNQLISTLFTNFHQTQNEITIIKSELLKINEKLDKIQKNFTEFTKFFIKNENNELTNLYTTNNSNMSSINNNHEKRLKTIYSVTENDTTSSTQMDTTHTTTTTTTTPTPTTTNNNNNSSNSSVKNLKDDLPTHKSMKPSTLNNSRPCLHQYNRTHHHHHHYSPENRVVTFQLPPRNYDFRSQSLTSSRQISPETPKLNPIKKLLHKHPSISHDLN</sequence>
<dbReference type="Gene3D" id="1.10.287.70">
    <property type="match status" value="1"/>
</dbReference>
<name>A0A5K4FAZ0_SCHMA</name>
<dbReference type="CDD" id="cd00130">
    <property type="entry name" value="PAS"/>
    <property type="match status" value="1"/>
</dbReference>
<dbReference type="InterPro" id="IPR005821">
    <property type="entry name" value="Ion_trans_dom"/>
</dbReference>
<evidence type="ECO:0000256" key="15">
    <source>
        <dbReference type="ARBA" id="ARBA00053640"/>
    </source>
</evidence>
<dbReference type="Proteomes" id="UP000008854">
    <property type="component" value="Unassembled WGS sequence"/>
</dbReference>
<evidence type="ECO:0000313" key="25">
    <source>
        <dbReference type="Proteomes" id="UP000008854"/>
    </source>
</evidence>
<feature type="transmembrane region" description="Helical" evidence="23">
    <location>
        <begin position="469"/>
        <end position="490"/>
    </location>
</feature>
<dbReference type="InterPro" id="IPR035965">
    <property type="entry name" value="PAS-like_dom_sf"/>
</dbReference>
<evidence type="ECO:0000313" key="26">
    <source>
        <dbReference type="WBParaSite" id="Smp_344400.1"/>
    </source>
</evidence>
<dbReference type="AlphaFoldDB" id="A0A5K4FAZ0"/>
<dbReference type="Gene3D" id="2.60.120.10">
    <property type="entry name" value="Jelly Rolls"/>
    <property type="match status" value="1"/>
</dbReference>
<dbReference type="InParanoid" id="A0A5K4FAZ0"/>
<dbReference type="PRINTS" id="PR01470">
    <property type="entry name" value="ERGCHANNEL"/>
</dbReference>
<evidence type="ECO:0000256" key="10">
    <source>
        <dbReference type="ARBA" id="ARBA00023065"/>
    </source>
</evidence>
<protein>
    <recommendedName>
        <fullName evidence="18">Voltage-gated inwardly rectifying potassium channel KCNH3</fullName>
    </recommendedName>
    <alternativeName>
        <fullName evidence="20">Ether-a-go-go-like potassium channel 2</fullName>
    </alternativeName>
    <alternativeName>
        <fullName evidence="19">Potassium voltage-gated channel subfamily H member 3</fullName>
    </alternativeName>
    <alternativeName>
        <fullName evidence="21">Voltage-gated potassium channel subunit Kv12.2</fullName>
    </alternativeName>
</protein>
<dbReference type="Pfam" id="PF00027">
    <property type="entry name" value="cNMP_binding"/>
    <property type="match status" value="1"/>
</dbReference>
<dbReference type="SUPFAM" id="SSF51206">
    <property type="entry name" value="cAMP-binding domain-like"/>
    <property type="match status" value="1"/>
</dbReference>
<dbReference type="SUPFAM" id="SSF81324">
    <property type="entry name" value="Voltage-gated potassium channels"/>
    <property type="match status" value="1"/>
</dbReference>
<feature type="compositionally biased region" description="Low complexity" evidence="22">
    <location>
        <begin position="245"/>
        <end position="254"/>
    </location>
</feature>
<dbReference type="PANTHER" id="PTHR10217:SF637">
    <property type="entry name" value="EAG-LIKE K[+] CHANNEL, ISOFORM A"/>
    <property type="match status" value="1"/>
</dbReference>
<evidence type="ECO:0000256" key="12">
    <source>
        <dbReference type="ARBA" id="ARBA00023180"/>
    </source>
</evidence>
<evidence type="ECO:0000256" key="18">
    <source>
        <dbReference type="ARBA" id="ARBA00072860"/>
    </source>
</evidence>
<dbReference type="GO" id="GO:0034702">
    <property type="term" value="C:monoatomic ion channel complex"/>
    <property type="evidence" value="ECO:0007669"/>
    <property type="project" value="UniProtKB-KW"/>
</dbReference>
<dbReference type="GO" id="GO:0005242">
    <property type="term" value="F:inward rectifier potassium channel activity"/>
    <property type="evidence" value="ECO:0007669"/>
    <property type="project" value="UniProtKB-ARBA"/>
</dbReference>
<dbReference type="InterPro" id="IPR014710">
    <property type="entry name" value="RmlC-like_jellyroll"/>
</dbReference>
<reference evidence="25" key="1">
    <citation type="journal article" date="2012" name="PLoS Negl. Trop. Dis.">
        <title>A systematically improved high quality genome and transcriptome of the human blood fluke Schistosoma mansoni.</title>
        <authorList>
            <person name="Protasio A.V."/>
            <person name="Tsai I.J."/>
            <person name="Babbage A."/>
            <person name="Nichol S."/>
            <person name="Hunt M."/>
            <person name="Aslett M.A."/>
            <person name="De Silva N."/>
            <person name="Velarde G.S."/>
            <person name="Anderson T.J."/>
            <person name="Clark R.C."/>
            <person name="Davidson C."/>
            <person name="Dillon G.P."/>
            <person name="Holroyd N.E."/>
            <person name="LoVerde P.T."/>
            <person name="Lloyd C."/>
            <person name="McQuillan J."/>
            <person name="Oliveira G."/>
            <person name="Otto T.D."/>
            <person name="Parker-Manuel S.J."/>
            <person name="Quail M.A."/>
            <person name="Wilson R.A."/>
            <person name="Zerlotini A."/>
            <person name="Dunne D.W."/>
            <person name="Berriman M."/>
        </authorList>
    </citation>
    <scope>NUCLEOTIDE SEQUENCE [LARGE SCALE GENOMIC DNA]</scope>
    <source>
        <strain evidence="25">Puerto Rican</strain>
    </source>
</reference>
<dbReference type="FunFam" id="1.10.287.70:FF:000123">
    <property type="entry name" value="Potassium channel KAT3"/>
    <property type="match status" value="1"/>
</dbReference>
<feature type="region of interest" description="Disordered" evidence="22">
    <location>
        <begin position="1252"/>
        <end position="1311"/>
    </location>
</feature>
<feature type="compositionally biased region" description="Low complexity" evidence="22">
    <location>
        <begin position="1136"/>
        <end position="1160"/>
    </location>
</feature>
<evidence type="ECO:0000256" key="5">
    <source>
        <dbReference type="ARBA" id="ARBA00022692"/>
    </source>
</evidence>
<feature type="compositionally biased region" description="Low complexity" evidence="22">
    <location>
        <begin position="1253"/>
        <end position="1289"/>
    </location>
</feature>
<accession>A0A5K4FAZ0</accession>
<evidence type="ECO:0000256" key="19">
    <source>
        <dbReference type="ARBA" id="ARBA00075971"/>
    </source>
</evidence>
<evidence type="ECO:0000256" key="17">
    <source>
        <dbReference type="ARBA" id="ARBA00065546"/>
    </source>
</evidence>
<keyword evidence="11 23" id="KW-0472">Membrane</keyword>
<dbReference type="InterPro" id="IPR050818">
    <property type="entry name" value="KCNH_animal-type"/>
</dbReference>
<evidence type="ECO:0000259" key="24">
    <source>
        <dbReference type="PROSITE" id="PS50042"/>
    </source>
</evidence>
<evidence type="ECO:0000256" key="9">
    <source>
        <dbReference type="ARBA" id="ARBA00022989"/>
    </source>
</evidence>
<evidence type="ECO:0000256" key="20">
    <source>
        <dbReference type="ARBA" id="ARBA00076368"/>
    </source>
</evidence>
<dbReference type="SMART" id="SM00100">
    <property type="entry name" value="cNMP"/>
    <property type="match status" value="1"/>
</dbReference>
<feature type="region of interest" description="Disordered" evidence="22">
    <location>
        <begin position="1136"/>
        <end position="1164"/>
    </location>
</feature>
<dbReference type="FunCoup" id="A0A5K4FAZ0">
    <property type="interactions" value="25"/>
</dbReference>
<evidence type="ECO:0000256" key="21">
    <source>
        <dbReference type="ARBA" id="ARBA00082966"/>
    </source>
</evidence>
<comment type="function">
    <text evidence="15">Pore-forming (alpha) subunit of a voltage-gated inwardly rectifying potassium channel. Charactherized by a fast rate of activation during depolarization followed by a rapid inactivation at much more depolarized value causing inward rectification due to a C-type inactivation mechanism. Exhibits a rapid recovery from inactivation.</text>
</comment>
<comment type="subcellular location">
    <subcellularLocation>
        <location evidence="1">Cell membrane</location>
        <topology evidence="1">Multi-pass membrane protein</topology>
    </subcellularLocation>
</comment>
<evidence type="ECO:0000256" key="8">
    <source>
        <dbReference type="ARBA" id="ARBA00022958"/>
    </source>
</evidence>
<keyword evidence="12" id="KW-0325">Glycoprotein</keyword>
<organism evidence="25 26">
    <name type="scientific">Schistosoma mansoni</name>
    <name type="common">Blood fluke</name>
    <dbReference type="NCBI Taxonomy" id="6183"/>
    <lineage>
        <taxon>Eukaryota</taxon>
        <taxon>Metazoa</taxon>
        <taxon>Spiralia</taxon>
        <taxon>Lophotrochozoa</taxon>
        <taxon>Platyhelminthes</taxon>
        <taxon>Trematoda</taxon>
        <taxon>Digenea</taxon>
        <taxon>Strigeidida</taxon>
        <taxon>Schistosomatoidea</taxon>
        <taxon>Schistosomatidae</taxon>
        <taxon>Schistosoma</taxon>
    </lineage>
</organism>
<dbReference type="FunFam" id="2.60.120.10:FF:000061">
    <property type="entry name" value="Potassium voltage-gated channel subfamily H member 3"/>
    <property type="match status" value="1"/>
</dbReference>
<keyword evidence="4" id="KW-0633">Potassium transport</keyword>
<dbReference type="Pfam" id="PF13426">
    <property type="entry name" value="PAS_9"/>
    <property type="match status" value="1"/>
</dbReference>
<dbReference type="PROSITE" id="PS50042">
    <property type="entry name" value="CNMP_BINDING_3"/>
    <property type="match status" value="1"/>
</dbReference>
<evidence type="ECO:0000256" key="7">
    <source>
        <dbReference type="ARBA" id="ARBA00022882"/>
    </source>
</evidence>
<dbReference type="SUPFAM" id="SSF55785">
    <property type="entry name" value="PYP-like sensor domain (PAS domain)"/>
    <property type="match status" value="1"/>
</dbReference>
<feature type="compositionally biased region" description="Low complexity" evidence="22">
    <location>
        <begin position="315"/>
        <end position="328"/>
    </location>
</feature>
<dbReference type="InterPro" id="IPR018490">
    <property type="entry name" value="cNMP-bd_dom_sf"/>
</dbReference>
<evidence type="ECO:0000256" key="1">
    <source>
        <dbReference type="ARBA" id="ARBA00004651"/>
    </source>
</evidence>
<evidence type="ECO:0000256" key="16">
    <source>
        <dbReference type="ARBA" id="ARBA00060723"/>
    </source>
</evidence>
<keyword evidence="6" id="KW-0631">Potassium channel</keyword>
<dbReference type="GO" id="GO:0005886">
    <property type="term" value="C:plasma membrane"/>
    <property type="evidence" value="ECO:0007669"/>
    <property type="project" value="UniProtKB-SubCell"/>
</dbReference>
<dbReference type="WBParaSite" id="Smp_344400.1">
    <property type="protein sequence ID" value="Smp_344400.1"/>
    <property type="gene ID" value="Smp_344400"/>
</dbReference>
<feature type="transmembrane region" description="Helical" evidence="23">
    <location>
        <begin position="598"/>
        <end position="616"/>
    </location>
</feature>
<feature type="region of interest" description="Disordered" evidence="22">
    <location>
        <begin position="205"/>
        <end position="254"/>
    </location>
</feature>
<keyword evidence="9 23" id="KW-1133">Transmembrane helix</keyword>
<evidence type="ECO:0000256" key="13">
    <source>
        <dbReference type="ARBA" id="ARBA00023303"/>
    </source>
</evidence>
<feature type="transmembrane region" description="Helical" evidence="23">
    <location>
        <begin position="397"/>
        <end position="417"/>
    </location>
</feature>
<keyword evidence="2" id="KW-0813">Transport</keyword>
<dbReference type="InterPro" id="IPR003967">
    <property type="entry name" value="K_chnl_volt-dep_ERG"/>
</dbReference>
<evidence type="ECO:0000256" key="4">
    <source>
        <dbReference type="ARBA" id="ARBA00022538"/>
    </source>
</evidence>
<keyword evidence="7" id="KW-0851">Voltage-gated channel</keyword>
<dbReference type="Gene3D" id="3.30.450.20">
    <property type="entry name" value="PAS domain"/>
    <property type="match status" value="1"/>
</dbReference>
<evidence type="ECO:0000256" key="14">
    <source>
        <dbReference type="ARBA" id="ARBA00034430"/>
    </source>
</evidence>